<evidence type="ECO:0000313" key="2">
    <source>
        <dbReference type="Proteomes" id="UP001187192"/>
    </source>
</evidence>
<evidence type="ECO:0000313" key="1">
    <source>
        <dbReference type="EMBL" id="GMN23492.1"/>
    </source>
</evidence>
<name>A0AA87YWC0_FICCA</name>
<protein>
    <submittedName>
        <fullName evidence="1">Uncharacterized protein</fullName>
    </submittedName>
</protein>
<organism evidence="1 2">
    <name type="scientific">Ficus carica</name>
    <name type="common">Common fig</name>
    <dbReference type="NCBI Taxonomy" id="3494"/>
    <lineage>
        <taxon>Eukaryota</taxon>
        <taxon>Viridiplantae</taxon>
        <taxon>Streptophyta</taxon>
        <taxon>Embryophyta</taxon>
        <taxon>Tracheophyta</taxon>
        <taxon>Spermatophyta</taxon>
        <taxon>Magnoliopsida</taxon>
        <taxon>eudicotyledons</taxon>
        <taxon>Gunneridae</taxon>
        <taxon>Pentapetalae</taxon>
        <taxon>rosids</taxon>
        <taxon>fabids</taxon>
        <taxon>Rosales</taxon>
        <taxon>Moraceae</taxon>
        <taxon>Ficeae</taxon>
        <taxon>Ficus</taxon>
    </lineage>
</organism>
<sequence>MRYDELKLGTRGAAAVGERSRCTEVSENAHMGSGSTELC</sequence>
<reference evidence="1" key="1">
    <citation type="submission" date="2023-07" db="EMBL/GenBank/DDBJ databases">
        <title>draft genome sequence of fig (Ficus carica).</title>
        <authorList>
            <person name="Takahashi T."/>
            <person name="Nishimura K."/>
        </authorList>
    </citation>
    <scope>NUCLEOTIDE SEQUENCE</scope>
</reference>
<gene>
    <name evidence="1" type="ORF">TIFTF001_000147</name>
</gene>
<comment type="caution">
    <text evidence="1">The sequence shown here is derived from an EMBL/GenBank/DDBJ whole genome shotgun (WGS) entry which is preliminary data.</text>
</comment>
<dbReference type="AlphaFoldDB" id="A0AA87YWC0"/>
<dbReference type="EMBL" id="BTGU01000001">
    <property type="protein sequence ID" value="GMN23492.1"/>
    <property type="molecule type" value="Genomic_DNA"/>
</dbReference>
<accession>A0AA87YWC0</accession>
<keyword evidence="2" id="KW-1185">Reference proteome</keyword>
<dbReference type="Proteomes" id="UP001187192">
    <property type="component" value="Unassembled WGS sequence"/>
</dbReference>
<proteinExistence type="predicted"/>